<evidence type="ECO:0000256" key="13">
    <source>
        <dbReference type="ARBA" id="ARBA00065714"/>
    </source>
</evidence>
<keyword evidence="9" id="KW-0677">Repeat</keyword>
<evidence type="ECO:0000256" key="10">
    <source>
        <dbReference type="ARBA" id="ARBA00022833"/>
    </source>
</evidence>
<name>A0A367KNY5_RHIST</name>
<organism evidence="16 17">
    <name type="scientific">Rhizopus stolonifer</name>
    <name type="common">Rhizopus nigricans</name>
    <dbReference type="NCBI Taxonomy" id="4846"/>
    <lineage>
        <taxon>Eukaryota</taxon>
        <taxon>Fungi</taxon>
        <taxon>Fungi incertae sedis</taxon>
        <taxon>Mucoromycota</taxon>
        <taxon>Mucoromycotina</taxon>
        <taxon>Mucoromycetes</taxon>
        <taxon>Mucorales</taxon>
        <taxon>Mucorineae</taxon>
        <taxon>Rhizopodaceae</taxon>
        <taxon>Rhizopus</taxon>
    </lineage>
</organism>
<evidence type="ECO:0000256" key="11">
    <source>
        <dbReference type="ARBA" id="ARBA00022842"/>
    </source>
</evidence>
<dbReference type="EC" id="2.5.1.59" evidence="4"/>
<evidence type="ECO:0000256" key="14">
    <source>
        <dbReference type="ARBA" id="ARBA00078363"/>
    </source>
</evidence>
<dbReference type="OrthoDB" id="24893at2759"/>
<gene>
    <name evidence="16" type="primary">PGGT1B_2</name>
    <name evidence="16" type="ORF">CU098_011659</name>
</gene>
<evidence type="ECO:0000256" key="9">
    <source>
        <dbReference type="ARBA" id="ARBA00022737"/>
    </source>
</evidence>
<dbReference type="Proteomes" id="UP000253551">
    <property type="component" value="Unassembled WGS sequence"/>
</dbReference>
<dbReference type="Pfam" id="PF00432">
    <property type="entry name" value="Prenyltrans"/>
    <property type="match status" value="1"/>
</dbReference>
<evidence type="ECO:0000313" key="17">
    <source>
        <dbReference type="Proteomes" id="UP000253551"/>
    </source>
</evidence>
<evidence type="ECO:0000256" key="8">
    <source>
        <dbReference type="ARBA" id="ARBA00022723"/>
    </source>
</evidence>
<comment type="subunit">
    <text evidence="13">Heterodimer of FNTA and PGGT1B. PGGT1B mediates interaction with substrate peptides.</text>
</comment>
<keyword evidence="11" id="KW-0460">Magnesium</keyword>
<dbReference type="STRING" id="4846.A0A367KNY5"/>
<dbReference type="EMBL" id="PJQM01000859">
    <property type="protein sequence ID" value="RCI03889.1"/>
    <property type="molecule type" value="Genomic_DNA"/>
</dbReference>
<protein>
    <recommendedName>
        <fullName evidence="5">Geranylgeranyl transferase type-1 subunit beta</fullName>
        <ecNumber evidence="4">2.5.1.59</ecNumber>
    </recommendedName>
    <alternativeName>
        <fullName evidence="12">Geranylgeranyl transferase type I subunit beta</fullName>
    </alternativeName>
    <alternativeName>
        <fullName evidence="14">Type I protein geranyl-geranyltransferase subunit beta</fullName>
    </alternativeName>
</protein>
<dbReference type="InterPro" id="IPR008930">
    <property type="entry name" value="Terpenoid_cyclase/PrenylTrfase"/>
</dbReference>
<evidence type="ECO:0000259" key="15">
    <source>
        <dbReference type="Pfam" id="PF00432"/>
    </source>
</evidence>
<dbReference type="GO" id="GO:0005953">
    <property type="term" value="C:CAAX-protein geranylgeranyltransferase complex"/>
    <property type="evidence" value="ECO:0007669"/>
    <property type="project" value="InterPro"/>
</dbReference>
<evidence type="ECO:0000256" key="5">
    <source>
        <dbReference type="ARBA" id="ARBA00020603"/>
    </source>
</evidence>
<dbReference type="FunFam" id="1.50.10.20:FF:000005">
    <property type="entry name" value="Geranylgeranyl transferase type-1 subunit beta"/>
    <property type="match status" value="1"/>
</dbReference>
<dbReference type="Gene3D" id="1.50.10.20">
    <property type="match status" value="1"/>
</dbReference>
<dbReference type="AlphaFoldDB" id="A0A367KNY5"/>
<sequence>MAKAFAREKLVRYFKSNLTMLPTPYTQTETNRMTLGFFCLGALSLLGELDANITPENKRDWIEWIYAQQVLPTGQDPDPNEALCGFRGSPWSGRSFEPHATTTSFQHYDSSHIANTYTALLNLLILGDDLSRVNKQAIIKTLTLLQSDDGSIAPTFGSLERDVRFAFCACSISYILNDWSGINVEKTVAWIRRLQSYEYGVAQCPHEEAHGGSTFCGVAALKLMGQLDQGIVNKEGMIKWSLERQITGFQGRPNKLPDVCYCFWLGASLDMLNVFDLINQQALRDFLLDCQPKMGGFGKDPESFPDALHSYMGVAALSLMGEPGIEPIEPSLNVPLSAYKHLVENTVFWK</sequence>
<dbReference type="InterPro" id="IPR001330">
    <property type="entry name" value="Prenyltrans"/>
</dbReference>
<keyword evidence="7 16" id="KW-0808">Transferase</keyword>
<dbReference type="InterPro" id="IPR041960">
    <property type="entry name" value="GGTase_I_beta"/>
</dbReference>
<evidence type="ECO:0000256" key="6">
    <source>
        <dbReference type="ARBA" id="ARBA00022602"/>
    </source>
</evidence>
<keyword evidence="17" id="KW-1185">Reference proteome</keyword>
<dbReference type="GO" id="GO:0046872">
    <property type="term" value="F:metal ion binding"/>
    <property type="evidence" value="ECO:0007669"/>
    <property type="project" value="UniProtKB-KW"/>
</dbReference>
<keyword evidence="6" id="KW-0637">Prenyltransferase</keyword>
<evidence type="ECO:0000256" key="1">
    <source>
        <dbReference type="ARBA" id="ARBA00001946"/>
    </source>
</evidence>
<keyword evidence="10" id="KW-0862">Zinc</keyword>
<proteinExistence type="inferred from homology"/>
<reference evidence="16 17" key="1">
    <citation type="journal article" date="2018" name="G3 (Bethesda)">
        <title>Phylogenetic and Phylogenomic Definition of Rhizopus Species.</title>
        <authorList>
            <person name="Gryganskyi A.P."/>
            <person name="Golan J."/>
            <person name="Dolatabadi S."/>
            <person name="Mondo S."/>
            <person name="Robb S."/>
            <person name="Idnurm A."/>
            <person name="Muszewska A."/>
            <person name="Steczkiewicz K."/>
            <person name="Masonjones S."/>
            <person name="Liao H.L."/>
            <person name="Gajdeczka M.T."/>
            <person name="Anike F."/>
            <person name="Vuek A."/>
            <person name="Anishchenko I.M."/>
            <person name="Voigt K."/>
            <person name="de Hoog G.S."/>
            <person name="Smith M.E."/>
            <person name="Heitman J."/>
            <person name="Vilgalys R."/>
            <person name="Stajich J.E."/>
        </authorList>
    </citation>
    <scope>NUCLEOTIDE SEQUENCE [LARGE SCALE GENOMIC DNA]</scope>
    <source>
        <strain evidence="16 17">LSU 92-RS-03</strain>
    </source>
</reference>
<evidence type="ECO:0000313" key="16">
    <source>
        <dbReference type="EMBL" id="RCI03889.1"/>
    </source>
</evidence>
<keyword evidence="8" id="KW-0479">Metal-binding</keyword>
<dbReference type="GO" id="GO:0004662">
    <property type="term" value="F:CAAX-protein geranylgeranyltransferase activity"/>
    <property type="evidence" value="ECO:0007669"/>
    <property type="project" value="UniProtKB-EC"/>
</dbReference>
<evidence type="ECO:0000256" key="2">
    <source>
        <dbReference type="ARBA" id="ARBA00001947"/>
    </source>
</evidence>
<evidence type="ECO:0000256" key="3">
    <source>
        <dbReference type="ARBA" id="ARBA00010497"/>
    </source>
</evidence>
<comment type="cofactor">
    <cofactor evidence="2">
        <name>Zn(2+)</name>
        <dbReference type="ChEBI" id="CHEBI:29105"/>
    </cofactor>
</comment>
<dbReference type="InterPro" id="IPR045089">
    <property type="entry name" value="PGGT1B-like"/>
</dbReference>
<evidence type="ECO:0000256" key="7">
    <source>
        <dbReference type="ARBA" id="ARBA00022679"/>
    </source>
</evidence>
<comment type="cofactor">
    <cofactor evidence="1">
        <name>Mg(2+)</name>
        <dbReference type="ChEBI" id="CHEBI:18420"/>
    </cofactor>
</comment>
<dbReference type="SUPFAM" id="SSF48239">
    <property type="entry name" value="Terpenoid cyclases/Protein prenyltransferases"/>
    <property type="match status" value="1"/>
</dbReference>
<evidence type="ECO:0000256" key="4">
    <source>
        <dbReference type="ARBA" id="ARBA00012700"/>
    </source>
</evidence>
<comment type="similarity">
    <text evidence="3">Belongs to the protein prenyltransferase subunit beta family.</text>
</comment>
<evidence type="ECO:0000256" key="12">
    <source>
        <dbReference type="ARBA" id="ARBA00031713"/>
    </source>
</evidence>
<dbReference type="CDD" id="cd02895">
    <property type="entry name" value="GGTase-I"/>
    <property type="match status" value="1"/>
</dbReference>
<dbReference type="PANTHER" id="PTHR11774">
    <property type="entry name" value="GERANYLGERANYL TRANSFERASE TYPE BETA SUBUNIT"/>
    <property type="match status" value="1"/>
</dbReference>
<comment type="caution">
    <text evidence="16">The sequence shown here is derived from an EMBL/GenBank/DDBJ whole genome shotgun (WGS) entry which is preliminary data.</text>
</comment>
<accession>A0A367KNY5</accession>
<feature type="domain" description="Prenyltransferase alpha-alpha toroid" evidence="15">
    <location>
        <begin position="5"/>
        <end position="334"/>
    </location>
</feature>
<dbReference type="PANTHER" id="PTHR11774:SF4">
    <property type="entry name" value="GERANYLGERANYL TRANSFERASE TYPE-1 SUBUNIT BETA"/>
    <property type="match status" value="1"/>
</dbReference>